<keyword evidence="1" id="KW-0067">ATP-binding</keyword>
<proteinExistence type="inferred from homology"/>
<keyword evidence="1" id="KW-0808">Transferase</keyword>
<evidence type="ECO:0000256" key="1">
    <source>
        <dbReference type="HAMAP-Rule" id="MF_01270"/>
    </source>
</evidence>
<keyword evidence="1" id="KW-0547">Nucleotide-binding</keyword>
<accession>W4LAS5</accession>
<dbReference type="GO" id="GO:0097175">
    <property type="term" value="P:1,6-anhydro-N-acetyl-beta-muramic acid catabolic process"/>
    <property type="evidence" value="ECO:0007669"/>
    <property type="project" value="UniProtKB-UniRule"/>
</dbReference>
<comment type="pathway">
    <text evidence="1">Cell wall biogenesis; peptidoglycan recycling.</text>
</comment>
<sequence>MMKNRSAQRIIGMISGTSVDGVDAALIEVRDDGASTSVQVLAHDTYLYPPTLQEQLLAAAYPDSSSVDLICHLNVAVGVCFAEAAIATAAAADVAIDTVDLIGSHGQTIHHIPVATTTPLRHVSTLQIGEPCVIAEHTGVTTVADFRPRDMAAGGLGAPLAPYGHYQLFADSQRPKLAQNIGGIVNVSALTAPDVMQTLAFDTGPGNMLIDEAVRHATGGQQHFDAGGQLAAQGQTHAGLLSELLQHPFITQAPPKATGREVFGKDMWQHIHDRAVAFHLSPADIIRTCTAFTVESIALNYEQFIFPHHAINEIIVCGGGAENPLLMQLFRQRVQPIPVVTPEHYGYPNAALEAIIFAMLAHATIHNRPSNIPTTTGATRPVVLGKIVPGRNF</sequence>
<dbReference type="GO" id="GO:0016773">
    <property type="term" value="F:phosphotransferase activity, alcohol group as acceptor"/>
    <property type="evidence" value="ECO:0007669"/>
    <property type="project" value="UniProtKB-UniRule"/>
</dbReference>
<dbReference type="NCBIfam" id="NF007148">
    <property type="entry name" value="PRK09585.3-2"/>
    <property type="match status" value="1"/>
</dbReference>
<dbReference type="PANTHER" id="PTHR30605:SF0">
    <property type="entry name" value="ANHYDRO-N-ACETYLMURAMIC ACID KINASE"/>
    <property type="match status" value="1"/>
</dbReference>
<dbReference type="InterPro" id="IPR005338">
    <property type="entry name" value="Anhydro_N_Ac-Mur_kinase"/>
</dbReference>
<dbReference type="CDD" id="cd24050">
    <property type="entry name" value="ASKHA_NBD_ANMK"/>
    <property type="match status" value="1"/>
</dbReference>
<dbReference type="GO" id="GO:0006040">
    <property type="term" value="P:amino sugar metabolic process"/>
    <property type="evidence" value="ECO:0007669"/>
    <property type="project" value="InterPro"/>
</dbReference>
<name>W4LAS5_ENTF1</name>
<dbReference type="Pfam" id="PF03702">
    <property type="entry name" value="AnmK"/>
    <property type="match status" value="1"/>
</dbReference>
<evidence type="ECO:0000313" key="3">
    <source>
        <dbReference type="Proteomes" id="UP000019141"/>
    </source>
</evidence>
<organism evidence="2 3">
    <name type="scientific">Entotheonella factor</name>
    <dbReference type="NCBI Taxonomy" id="1429438"/>
    <lineage>
        <taxon>Bacteria</taxon>
        <taxon>Pseudomonadati</taxon>
        <taxon>Nitrospinota/Tectimicrobiota group</taxon>
        <taxon>Candidatus Tectimicrobiota</taxon>
        <taxon>Candidatus Entotheonellia</taxon>
        <taxon>Candidatus Entotheonellales</taxon>
        <taxon>Candidatus Entotheonellaceae</taxon>
        <taxon>Candidatus Entotheonella</taxon>
    </lineage>
</organism>
<gene>
    <name evidence="1" type="primary">anmK</name>
    <name evidence="2" type="ORF">ETSY1_33355</name>
</gene>
<dbReference type="PATRIC" id="fig|1429438.4.peg.6310"/>
<comment type="pathway">
    <text evidence="1">Amino-sugar metabolism; 1,6-anhydro-N-acetylmuramate degradation.</text>
</comment>
<dbReference type="PANTHER" id="PTHR30605">
    <property type="entry name" value="ANHYDRO-N-ACETYLMURAMIC ACID KINASE"/>
    <property type="match status" value="1"/>
</dbReference>
<dbReference type="GO" id="GO:0009254">
    <property type="term" value="P:peptidoglycan turnover"/>
    <property type="evidence" value="ECO:0007669"/>
    <property type="project" value="UniProtKB-UniRule"/>
</dbReference>
<dbReference type="HAMAP" id="MF_01270">
    <property type="entry name" value="AnhMurNAc_kinase"/>
    <property type="match status" value="1"/>
</dbReference>
<dbReference type="SUPFAM" id="SSF53067">
    <property type="entry name" value="Actin-like ATPase domain"/>
    <property type="match status" value="1"/>
</dbReference>
<feature type="binding site" evidence="1">
    <location>
        <begin position="16"/>
        <end position="23"/>
    </location>
    <ligand>
        <name>ATP</name>
        <dbReference type="ChEBI" id="CHEBI:30616"/>
    </ligand>
</feature>
<dbReference type="Gene3D" id="3.30.420.40">
    <property type="match status" value="2"/>
</dbReference>
<dbReference type="GO" id="GO:0016301">
    <property type="term" value="F:kinase activity"/>
    <property type="evidence" value="ECO:0007669"/>
    <property type="project" value="UniProtKB-KW"/>
</dbReference>
<evidence type="ECO:0000313" key="2">
    <source>
        <dbReference type="EMBL" id="ETW94795.1"/>
    </source>
</evidence>
<dbReference type="GO" id="GO:0005524">
    <property type="term" value="F:ATP binding"/>
    <property type="evidence" value="ECO:0007669"/>
    <property type="project" value="UniProtKB-UniRule"/>
</dbReference>
<dbReference type="InterPro" id="IPR043129">
    <property type="entry name" value="ATPase_NBD"/>
</dbReference>
<comment type="catalytic activity">
    <reaction evidence="1">
        <text>1,6-anhydro-N-acetyl-beta-muramate + ATP + H2O = N-acetyl-D-muramate 6-phosphate + ADP + H(+)</text>
        <dbReference type="Rhea" id="RHEA:24952"/>
        <dbReference type="ChEBI" id="CHEBI:15377"/>
        <dbReference type="ChEBI" id="CHEBI:15378"/>
        <dbReference type="ChEBI" id="CHEBI:30616"/>
        <dbReference type="ChEBI" id="CHEBI:58690"/>
        <dbReference type="ChEBI" id="CHEBI:58722"/>
        <dbReference type="ChEBI" id="CHEBI:456216"/>
        <dbReference type="EC" id="2.7.1.170"/>
    </reaction>
</comment>
<dbReference type="EC" id="2.7.1.170" evidence="1"/>
<keyword evidence="1" id="KW-0418">Kinase</keyword>
<protein>
    <recommendedName>
        <fullName evidence="1">Anhydro-N-acetylmuramic acid kinase</fullName>
        <ecNumber evidence="1">2.7.1.170</ecNumber>
    </recommendedName>
    <alternativeName>
        <fullName evidence="1">AnhMurNAc kinase</fullName>
    </alternativeName>
</protein>
<comment type="caution">
    <text evidence="2">The sequence shown here is derived from an EMBL/GenBank/DDBJ whole genome shotgun (WGS) entry which is preliminary data.</text>
</comment>
<keyword evidence="1" id="KW-0119">Carbohydrate metabolism</keyword>
<dbReference type="AlphaFoldDB" id="W4LAS5"/>
<dbReference type="EMBL" id="AZHW01001005">
    <property type="protein sequence ID" value="ETW94795.1"/>
    <property type="molecule type" value="Genomic_DNA"/>
</dbReference>
<comment type="function">
    <text evidence="1">Catalyzes the specific phosphorylation of 1,6-anhydro-N-acetylmuramic acid (anhMurNAc) with the simultaneous cleavage of the 1,6-anhydro ring, generating MurNAc-6-P. Is required for the utilization of anhMurNAc either imported from the medium or derived from its own cell wall murein, and thus plays a role in cell wall recycling.</text>
</comment>
<dbReference type="HOGENOM" id="CLU_038782_1_0_7"/>
<reference evidence="2 3" key="1">
    <citation type="journal article" date="2014" name="Nature">
        <title>An environmental bacterial taxon with a large and distinct metabolic repertoire.</title>
        <authorList>
            <person name="Wilson M.C."/>
            <person name="Mori T."/>
            <person name="Ruckert C."/>
            <person name="Uria A.R."/>
            <person name="Helf M.J."/>
            <person name="Takada K."/>
            <person name="Gernert C."/>
            <person name="Steffens U.A."/>
            <person name="Heycke N."/>
            <person name="Schmitt S."/>
            <person name="Rinke C."/>
            <person name="Helfrich E.J."/>
            <person name="Brachmann A.O."/>
            <person name="Gurgui C."/>
            <person name="Wakimoto T."/>
            <person name="Kracht M."/>
            <person name="Crusemann M."/>
            <person name="Hentschel U."/>
            <person name="Abe I."/>
            <person name="Matsunaga S."/>
            <person name="Kalinowski J."/>
            <person name="Takeyama H."/>
            <person name="Piel J."/>
        </authorList>
    </citation>
    <scope>NUCLEOTIDE SEQUENCE [LARGE SCALE GENOMIC DNA]</scope>
    <source>
        <strain evidence="3">TSY1</strain>
    </source>
</reference>
<comment type="similarity">
    <text evidence="1">Belongs to the anhydro-N-acetylmuramic acid kinase family.</text>
</comment>
<dbReference type="Proteomes" id="UP000019141">
    <property type="component" value="Unassembled WGS sequence"/>
</dbReference>
<dbReference type="UniPathway" id="UPA00343"/>
<dbReference type="UniPathway" id="UPA00544"/>
<keyword evidence="3" id="KW-1185">Reference proteome</keyword>